<reference evidence="2 3" key="1">
    <citation type="submission" date="2016-10" db="EMBL/GenBank/DDBJ databases">
        <authorList>
            <person name="de Groot N.N."/>
        </authorList>
    </citation>
    <scope>NUCLEOTIDE SEQUENCE [LARGE SCALE GENOMIC DNA]</scope>
    <source>
        <strain evidence="2 3">CGMCC 1.5382</strain>
    </source>
</reference>
<feature type="transmembrane region" description="Helical" evidence="1">
    <location>
        <begin position="105"/>
        <end position="126"/>
    </location>
</feature>
<dbReference type="Proteomes" id="UP000198701">
    <property type="component" value="Unassembled WGS sequence"/>
</dbReference>
<accession>A0A1G9AJG1</accession>
<feature type="transmembrane region" description="Helical" evidence="1">
    <location>
        <begin position="62"/>
        <end position="93"/>
    </location>
</feature>
<name>A0A1G9AJG1_9MICO</name>
<keyword evidence="1" id="KW-0472">Membrane</keyword>
<organism evidence="2 3">
    <name type="scientific">Cryobacterium psychrotolerans</name>
    <dbReference type="NCBI Taxonomy" id="386301"/>
    <lineage>
        <taxon>Bacteria</taxon>
        <taxon>Bacillati</taxon>
        <taxon>Actinomycetota</taxon>
        <taxon>Actinomycetes</taxon>
        <taxon>Micrococcales</taxon>
        <taxon>Microbacteriaceae</taxon>
        <taxon>Cryobacterium</taxon>
    </lineage>
</organism>
<gene>
    <name evidence="2" type="ORF">SAMN05216282_104143</name>
</gene>
<dbReference type="STRING" id="386301.SAMN05216282_104143"/>
<keyword evidence="1" id="KW-1133">Transmembrane helix</keyword>
<evidence type="ECO:0000313" key="2">
    <source>
        <dbReference type="EMBL" id="SDK27482.1"/>
    </source>
</evidence>
<evidence type="ECO:0000256" key="1">
    <source>
        <dbReference type="SAM" id="Phobius"/>
    </source>
</evidence>
<keyword evidence="3" id="KW-1185">Reference proteome</keyword>
<evidence type="ECO:0008006" key="4">
    <source>
        <dbReference type="Google" id="ProtNLM"/>
    </source>
</evidence>
<dbReference type="AlphaFoldDB" id="A0A1G9AJG1"/>
<evidence type="ECO:0000313" key="3">
    <source>
        <dbReference type="Proteomes" id="UP000198701"/>
    </source>
</evidence>
<dbReference type="EMBL" id="FNFU01000004">
    <property type="protein sequence ID" value="SDK27482.1"/>
    <property type="molecule type" value="Genomic_DNA"/>
</dbReference>
<keyword evidence="1" id="KW-0812">Transmembrane</keyword>
<sequence>MTGQDRDLRSPEDFRLDLTRPPVQVEGELAWESTMTAPTEWVPRVYTEDEIHTVVNRRGFSIASFVCGLLGLLLGIFGIWGATFALAAVILALVGRSLECRAKTWWVSGLVAGVAGLAIAVGWIVYITQVLLPALA</sequence>
<dbReference type="RefSeq" id="WP_092322313.1">
    <property type="nucleotide sequence ID" value="NZ_FNFU01000004.1"/>
</dbReference>
<dbReference type="OrthoDB" id="5126493at2"/>
<protein>
    <recommendedName>
        <fullName evidence="4">DUF4190 domain-containing protein</fullName>
    </recommendedName>
</protein>
<proteinExistence type="predicted"/>